<reference evidence="2 3" key="1">
    <citation type="submission" date="2014-10" db="EMBL/GenBank/DDBJ databases">
        <title>Pedobacter Kyungheensis.</title>
        <authorList>
            <person name="Anderson B.M."/>
            <person name="Newman J.D."/>
        </authorList>
    </citation>
    <scope>NUCLEOTIDE SEQUENCE [LARGE SCALE GENOMIC DNA]</scope>
    <source>
        <strain evidence="2 3">KACC 16221</strain>
    </source>
</reference>
<evidence type="ECO:0000313" key="2">
    <source>
        <dbReference type="EMBL" id="KIA93747.1"/>
    </source>
</evidence>
<comment type="caution">
    <text evidence="2">The sequence shown here is derived from an EMBL/GenBank/DDBJ whole genome shotgun (WGS) entry which is preliminary data.</text>
</comment>
<feature type="signal peptide" evidence="1">
    <location>
        <begin position="1"/>
        <end position="18"/>
    </location>
</feature>
<sequence length="172" mass="19459">MKIILSITLIILAMNVSAQEVNKKIHDSVHNKDILINACTREGITTFPEFKEMYDPLYKAYVPDAATMIELKKLIKNEKIKIVFGTWCGDSKVNVPNFLKVLDDLHFKQKNVEFIAVDGNKKAENGILDGLEILRVPTFIVYDKKGKELGRIIEGPKATLEADLLAIYQKKP</sequence>
<dbReference type="RefSeq" id="WP_039476232.1">
    <property type="nucleotide sequence ID" value="NZ_JSYN01000013.1"/>
</dbReference>
<dbReference type="OrthoDB" id="6398367at2"/>
<gene>
    <name evidence="2" type="ORF">OC25_11905</name>
</gene>
<dbReference type="InterPro" id="IPR036249">
    <property type="entry name" value="Thioredoxin-like_sf"/>
</dbReference>
<accession>A0A0C1FLE7</accession>
<name>A0A0C1FLE7_9SPHI</name>
<dbReference type="Pfam" id="PF14595">
    <property type="entry name" value="Thioredoxin_9"/>
    <property type="match status" value="1"/>
</dbReference>
<dbReference type="SUPFAM" id="SSF52833">
    <property type="entry name" value="Thioredoxin-like"/>
    <property type="match status" value="1"/>
</dbReference>
<organism evidence="2 3">
    <name type="scientific">Pedobacter kyungheensis</name>
    <dbReference type="NCBI Taxonomy" id="1069985"/>
    <lineage>
        <taxon>Bacteria</taxon>
        <taxon>Pseudomonadati</taxon>
        <taxon>Bacteroidota</taxon>
        <taxon>Sphingobacteriia</taxon>
        <taxon>Sphingobacteriales</taxon>
        <taxon>Sphingobacteriaceae</taxon>
        <taxon>Pedobacter</taxon>
    </lineage>
</organism>
<protein>
    <submittedName>
        <fullName evidence="2">Thioredoxin</fullName>
    </submittedName>
</protein>
<feature type="chain" id="PRO_5002131518" evidence="1">
    <location>
        <begin position="19"/>
        <end position="172"/>
    </location>
</feature>
<evidence type="ECO:0000313" key="3">
    <source>
        <dbReference type="Proteomes" id="UP000031246"/>
    </source>
</evidence>
<dbReference type="CDD" id="cd02947">
    <property type="entry name" value="TRX_family"/>
    <property type="match status" value="1"/>
</dbReference>
<evidence type="ECO:0000256" key="1">
    <source>
        <dbReference type="SAM" id="SignalP"/>
    </source>
</evidence>
<keyword evidence="3" id="KW-1185">Reference proteome</keyword>
<dbReference type="AlphaFoldDB" id="A0A0C1FLE7"/>
<dbReference type="EMBL" id="JSYN01000013">
    <property type="protein sequence ID" value="KIA93747.1"/>
    <property type="molecule type" value="Genomic_DNA"/>
</dbReference>
<dbReference type="Proteomes" id="UP000031246">
    <property type="component" value="Unassembled WGS sequence"/>
</dbReference>
<dbReference type="Gene3D" id="3.40.30.10">
    <property type="entry name" value="Glutaredoxin"/>
    <property type="match status" value="1"/>
</dbReference>
<proteinExistence type="predicted"/>
<keyword evidence="1" id="KW-0732">Signal</keyword>